<dbReference type="PROSITE" id="PS00028">
    <property type="entry name" value="ZINC_FINGER_C2H2_1"/>
    <property type="match status" value="3"/>
</dbReference>
<keyword evidence="4" id="KW-0677">Repeat</keyword>
<dbReference type="PANTHER" id="PTHR47257:SF1">
    <property type="entry name" value="PH-RESPONSE TRANSCRIPTION FACTOR PACC_RIM101"/>
    <property type="match status" value="1"/>
</dbReference>
<keyword evidence="3" id="KW-0479">Metal-binding</keyword>
<proteinExistence type="inferred from homology"/>
<feature type="domain" description="C2H2-type" evidence="11">
    <location>
        <begin position="42"/>
        <end position="71"/>
    </location>
</feature>
<evidence type="ECO:0000259" key="11">
    <source>
        <dbReference type="PROSITE" id="PS50157"/>
    </source>
</evidence>
<comment type="caution">
    <text evidence="12">The sequence shown here is derived from an EMBL/GenBank/DDBJ whole genome shotgun (WGS) entry which is preliminary data.</text>
</comment>
<evidence type="ECO:0000256" key="2">
    <source>
        <dbReference type="ARBA" id="ARBA00022491"/>
    </source>
</evidence>
<dbReference type="SUPFAM" id="SSF57667">
    <property type="entry name" value="beta-beta-alpha zinc fingers"/>
    <property type="match status" value="2"/>
</dbReference>
<dbReference type="InterPro" id="IPR036236">
    <property type="entry name" value="Znf_C2H2_sf"/>
</dbReference>
<evidence type="ECO:0000256" key="9">
    <source>
        <dbReference type="PROSITE-ProRule" id="PRU00042"/>
    </source>
</evidence>
<dbReference type="GO" id="GO:0008270">
    <property type="term" value="F:zinc ion binding"/>
    <property type="evidence" value="ECO:0007669"/>
    <property type="project" value="UniProtKB-KW"/>
</dbReference>
<feature type="region of interest" description="Disordered" evidence="10">
    <location>
        <begin position="102"/>
        <end position="177"/>
    </location>
</feature>
<evidence type="ECO:0000256" key="4">
    <source>
        <dbReference type="ARBA" id="ARBA00022737"/>
    </source>
</evidence>
<feature type="domain" description="C2H2-type" evidence="11">
    <location>
        <begin position="72"/>
        <end position="99"/>
    </location>
</feature>
<keyword evidence="7" id="KW-0539">Nucleus</keyword>
<dbReference type="PROSITE" id="PS50157">
    <property type="entry name" value="ZINC_FINGER_C2H2_2"/>
    <property type="match status" value="3"/>
</dbReference>
<feature type="compositionally biased region" description="Low complexity" evidence="10">
    <location>
        <begin position="166"/>
        <end position="175"/>
    </location>
</feature>
<protein>
    <recommendedName>
        <fullName evidence="11">C2H2-type domain-containing protein</fullName>
    </recommendedName>
</protein>
<dbReference type="STRING" id="90262.A0A1X2IJN9"/>
<feature type="compositionally biased region" description="Polar residues" evidence="10">
    <location>
        <begin position="130"/>
        <end position="160"/>
    </location>
</feature>
<evidence type="ECO:0000256" key="6">
    <source>
        <dbReference type="ARBA" id="ARBA00022833"/>
    </source>
</evidence>
<dbReference type="PANTHER" id="PTHR47257">
    <property type="entry name" value="PH-RESPONSE TRANSCRIPTION FACTOR PACC/RIM101"/>
    <property type="match status" value="1"/>
</dbReference>
<feature type="region of interest" description="Disordered" evidence="10">
    <location>
        <begin position="497"/>
        <end position="543"/>
    </location>
</feature>
<evidence type="ECO:0000256" key="8">
    <source>
        <dbReference type="ARBA" id="ARBA00038089"/>
    </source>
</evidence>
<evidence type="ECO:0000256" key="7">
    <source>
        <dbReference type="ARBA" id="ARBA00023242"/>
    </source>
</evidence>
<organism evidence="12 13">
    <name type="scientific">Absidia repens</name>
    <dbReference type="NCBI Taxonomy" id="90262"/>
    <lineage>
        <taxon>Eukaryota</taxon>
        <taxon>Fungi</taxon>
        <taxon>Fungi incertae sedis</taxon>
        <taxon>Mucoromycota</taxon>
        <taxon>Mucoromycotina</taxon>
        <taxon>Mucoromycetes</taxon>
        <taxon>Mucorales</taxon>
        <taxon>Cunninghamellaceae</taxon>
        <taxon>Absidia</taxon>
    </lineage>
</organism>
<dbReference type="GO" id="GO:0005634">
    <property type="term" value="C:nucleus"/>
    <property type="evidence" value="ECO:0007669"/>
    <property type="project" value="UniProtKB-SubCell"/>
</dbReference>
<feature type="compositionally biased region" description="Polar residues" evidence="10">
    <location>
        <begin position="416"/>
        <end position="429"/>
    </location>
</feature>
<dbReference type="GO" id="GO:0045944">
    <property type="term" value="P:positive regulation of transcription by RNA polymerase II"/>
    <property type="evidence" value="ECO:0007669"/>
    <property type="project" value="TreeGrafter"/>
</dbReference>
<name>A0A1X2IJN9_9FUNG</name>
<dbReference type="FunFam" id="3.30.160.60:FF:002343">
    <property type="entry name" value="Zinc finger protein 33A"/>
    <property type="match status" value="1"/>
</dbReference>
<feature type="compositionally biased region" description="Low complexity" evidence="10">
    <location>
        <begin position="566"/>
        <end position="581"/>
    </location>
</feature>
<feature type="compositionally biased region" description="Basic and acidic residues" evidence="10">
    <location>
        <begin position="397"/>
        <end position="415"/>
    </location>
</feature>
<evidence type="ECO:0000256" key="1">
    <source>
        <dbReference type="ARBA" id="ARBA00004123"/>
    </source>
</evidence>
<feature type="compositionally biased region" description="Low complexity" evidence="10">
    <location>
        <begin position="459"/>
        <end position="472"/>
    </location>
</feature>
<dbReference type="InterPro" id="IPR013087">
    <property type="entry name" value="Znf_C2H2_type"/>
</dbReference>
<comment type="subcellular location">
    <subcellularLocation>
        <location evidence="1">Nucleus</location>
    </subcellularLocation>
</comment>
<evidence type="ECO:0000313" key="12">
    <source>
        <dbReference type="EMBL" id="ORZ17730.1"/>
    </source>
</evidence>
<dbReference type="EMBL" id="MCGE01000009">
    <property type="protein sequence ID" value="ORZ17730.1"/>
    <property type="molecule type" value="Genomic_DNA"/>
</dbReference>
<evidence type="ECO:0000256" key="3">
    <source>
        <dbReference type="ARBA" id="ARBA00022723"/>
    </source>
</evidence>
<keyword evidence="13" id="KW-1185">Reference proteome</keyword>
<keyword evidence="5 9" id="KW-0863">Zinc-finger</keyword>
<feature type="region of interest" description="Disordered" evidence="10">
    <location>
        <begin position="397"/>
        <end position="434"/>
    </location>
</feature>
<dbReference type="Gene3D" id="3.30.160.60">
    <property type="entry name" value="Classic Zinc Finger"/>
    <property type="match status" value="2"/>
</dbReference>
<evidence type="ECO:0000256" key="5">
    <source>
        <dbReference type="ARBA" id="ARBA00022771"/>
    </source>
</evidence>
<feature type="region of interest" description="Disordered" evidence="10">
    <location>
        <begin position="564"/>
        <end position="594"/>
    </location>
</feature>
<keyword evidence="2" id="KW-0678">Repressor</keyword>
<comment type="similarity">
    <text evidence="8">Belongs to the pacC/RIM101 family.</text>
</comment>
<sequence length="594" mass="67165">MENEIFTCLWQGCNHQYFDAEQLYSHLTNDHVGRKSMGNLCLTCHWTNCDVTVVKRDHITSHLRVHVPLKPHRCAYCKKAFKRPQDLKKHEKIHTEEHLNGLRNYPRQHQQQHPLTPPRQPQYDMGHLSPLNNTTSPLQPVSPPHSTYSEDMNTAASNENGKWPYSSISPSSDMSDQFPADPVSLNTLPYQQQQQQVFSFESPEQAMSGLIFPGQTNAKAVYNDDVAQRLNYLQNMMDTDGITPSQLNINISSEQQLADMNAWLAQLSESIGSPGMLQQQQQQQQQQLPMDDYNALLQNQPTPPLQQHHYNDPSSMMMYPTGNDDMYVRSTPIHQPTDDIYQQQQWMNVMTSEQQQQQQQSMLMTTGQRQHYTTMPDLAPMFQPDVRTTMNFTSAKGLEKYKNPSNAKVDKEETQSFKPTKSTTSANTNHVEEKQNLTTMINVFASFDVMNNNKSPSVQQQKSTSKDTNSSNNEDKKDTSAPVDGHVTDLLVSFNDLSVSDSEKEQEEETVLYPNNNSKSSPPPSSSATLSGTTTGTTDMSDRHRQLLHQVSRWINDIYEKKNVASSSLSSSSSPKSTSSSSPPPSIQNTVKVN</sequence>
<feature type="domain" description="C2H2-type" evidence="11">
    <location>
        <begin position="6"/>
        <end position="36"/>
    </location>
</feature>
<dbReference type="SMART" id="SM00355">
    <property type="entry name" value="ZnF_C2H2"/>
    <property type="match status" value="3"/>
</dbReference>
<keyword evidence="6" id="KW-0862">Zinc</keyword>
<reference evidence="12 13" key="1">
    <citation type="submission" date="2016-07" db="EMBL/GenBank/DDBJ databases">
        <title>Pervasive Adenine N6-methylation of Active Genes in Fungi.</title>
        <authorList>
            <consortium name="DOE Joint Genome Institute"/>
            <person name="Mondo S.J."/>
            <person name="Dannebaum R.O."/>
            <person name="Kuo R.C."/>
            <person name="Labutti K."/>
            <person name="Haridas S."/>
            <person name="Kuo A."/>
            <person name="Salamov A."/>
            <person name="Ahrendt S.R."/>
            <person name="Lipzen A."/>
            <person name="Sullivan W."/>
            <person name="Andreopoulos W.B."/>
            <person name="Clum A."/>
            <person name="Lindquist E."/>
            <person name="Daum C."/>
            <person name="Ramamoorthy G.K."/>
            <person name="Gryganskyi A."/>
            <person name="Culley D."/>
            <person name="Magnuson J.K."/>
            <person name="James T.Y."/>
            <person name="O'Malley M.A."/>
            <person name="Stajich J.E."/>
            <person name="Spatafora J.W."/>
            <person name="Visel A."/>
            <person name="Grigoriev I.V."/>
        </authorList>
    </citation>
    <scope>NUCLEOTIDE SEQUENCE [LARGE SCALE GENOMIC DNA]</scope>
    <source>
        <strain evidence="12 13">NRRL 1336</strain>
    </source>
</reference>
<dbReference type="OrthoDB" id="6155966at2759"/>
<accession>A0A1X2IJN9</accession>
<evidence type="ECO:0000313" key="13">
    <source>
        <dbReference type="Proteomes" id="UP000193560"/>
    </source>
</evidence>
<dbReference type="AlphaFoldDB" id="A0A1X2IJN9"/>
<dbReference type="Proteomes" id="UP000193560">
    <property type="component" value="Unassembled WGS sequence"/>
</dbReference>
<feature type="region of interest" description="Disordered" evidence="10">
    <location>
        <begin position="451"/>
        <end position="485"/>
    </location>
</feature>
<feature type="compositionally biased region" description="Low complexity" evidence="10">
    <location>
        <begin position="526"/>
        <end position="538"/>
    </location>
</feature>
<evidence type="ECO:0000256" key="10">
    <source>
        <dbReference type="SAM" id="MobiDB-lite"/>
    </source>
</evidence>
<dbReference type="InterPro" id="IPR050806">
    <property type="entry name" value="pacC/RIM101"/>
</dbReference>
<gene>
    <name evidence="12" type="ORF">BCR42DRAFT_412388</name>
</gene>